<dbReference type="PIRSF" id="PIRSF039032">
    <property type="entry name" value="HigB-2"/>
    <property type="match status" value="1"/>
</dbReference>
<protein>
    <submittedName>
        <fullName evidence="2">Toxin HigB-2</fullName>
    </submittedName>
</protein>
<proteinExistence type="predicted"/>
<organism evidence="2 3">
    <name type="scientific">Aquisphaera giovannonii</name>
    <dbReference type="NCBI Taxonomy" id="406548"/>
    <lineage>
        <taxon>Bacteria</taxon>
        <taxon>Pseudomonadati</taxon>
        <taxon>Planctomycetota</taxon>
        <taxon>Planctomycetia</taxon>
        <taxon>Isosphaerales</taxon>
        <taxon>Isosphaeraceae</taxon>
        <taxon>Aquisphaera</taxon>
    </lineage>
</organism>
<dbReference type="Proteomes" id="UP000324233">
    <property type="component" value="Chromosome"/>
</dbReference>
<accession>A0A5B9W508</accession>
<evidence type="ECO:0000313" key="2">
    <source>
        <dbReference type="EMBL" id="QEH35111.1"/>
    </source>
</evidence>
<keyword evidence="3" id="KW-1185">Reference proteome</keyword>
<dbReference type="KEGG" id="agv:OJF2_36560"/>
<dbReference type="AlphaFoldDB" id="A0A5B9W508"/>
<feature type="region of interest" description="Disordered" evidence="1">
    <location>
        <begin position="1"/>
        <end position="21"/>
    </location>
</feature>
<dbReference type="InterPro" id="IPR009387">
    <property type="entry name" value="HigB-2"/>
</dbReference>
<evidence type="ECO:0000256" key="1">
    <source>
        <dbReference type="SAM" id="MobiDB-lite"/>
    </source>
</evidence>
<dbReference type="EMBL" id="CP042997">
    <property type="protein sequence ID" value="QEH35111.1"/>
    <property type="molecule type" value="Genomic_DNA"/>
</dbReference>
<reference evidence="2 3" key="1">
    <citation type="submission" date="2019-08" db="EMBL/GenBank/DDBJ databases">
        <title>Deep-cultivation of Planctomycetes and their phenomic and genomic characterization uncovers novel biology.</title>
        <authorList>
            <person name="Wiegand S."/>
            <person name="Jogler M."/>
            <person name="Boedeker C."/>
            <person name="Pinto D."/>
            <person name="Vollmers J."/>
            <person name="Rivas-Marin E."/>
            <person name="Kohn T."/>
            <person name="Peeters S.H."/>
            <person name="Heuer A."/>
            <person name="Rast P."/>
            <person name="Oberbeckmann S."/>
            <person name="Bunk B."/>
            <person name="Jeske O."/>
            <person name="Meyerdierks A."/>
            <person name="Storesund J.E."/>
            <person name="Kallscheuer N."/>
            <person name="Luecker S."/>
            <person name="Lage O.M."/>
            <person name="Pohl T."/>
            <person name="Merkel B.J."/>
            <person name="Hornburger P."/>
            <person name="Mueller R.-W."/>
            <person name="Bruemmer F."/>
            <person name="Labrenz M."/>
            <person name="Spormann A.M."/>
            <person name="Op den Camp H."/>
            <person name="Overmann J."/>
            <person name="Amann R."/>
            <person name="Jetten M.S.M."/>
            <person name="Mascher T."/>
            <person name="Medema M.H."/>
            <person name="Devos D.P."/>
            <person name="Kaster A.-K."/>
            <person name="Ovreas L."/>
            <person name="Rohde M."/>
            <person name="Galperin M.Y."/>
            <person name="Jogler C."/>
        </authorList>
    </citation>
    <scope>NUCLEOTIDE SEQUENCE [LARGE SCALE GENOMIC DNA]</scope>
    <source>
        <strain evidence="2 3">OJF2</strain>
    </source>
</reference>
<sequence>MPGCGGLRKVRVGDTRRGKGKRGGIRVIYPHVPEANVVYLMDIYGKDEQQDLSAVEKRFLKSLALRYNQEAIQHAQKERP</sequence>
<evidence type="ECO:0000313" key="3">
    <source>
        <dbReference type="Proteomes" id="UP000324233"/>
    </source>
</evidence>
<gene>
    <name evidence="2" type="primary">higB-2_2</name>
    <name evidence="2" type="ORF">OJF2_36560</name>
</gene>
<name>A0A5B9W508_9BACT</name>